<evidence type="ECO:0000313" key="6">
    <source>
        <dbReference type="EMBL" id="JAS31774.1"/>
    </source>
</evidence>
<evidence type="ECO:0000256" key="3">
    <source>
        <dbReference type="RuleBase" id="RU365003"/>
    </source>
</evidence>
<name>A0A1B6E1J0_9HEMI</name>
<comment type="similarity">
    <text evidence="1 3">Belongs to the peroxin-16 family.</text>
</comment>
<accession>A0A1B6E1J0</accession>
<dbReference type="PANTHER" id="PTHR13299:SF0">
    <property type="entry name" value="PEROXISOMAL MEMBRANE PROTEIN PEX16"/>
    <property type="match status" value="1"/>
</dbReference>
<proteinExistence type="inferred from homology"/>
<protein>
    <recommendedName>
        <fullName evidence="2 3">Peroxisomal membrane protein PEX16</fullName>
    </recommendedName>
</protein>
<organism evidence="6">
    <name type="scientific">Clastoptera arizonana</name>
    <name type="common">Arizona spittle bug</name>
    <dbReference type="NCBI Taxonomy" id="38151"/>
    <lineage>
        <taxon>Eukaryota</taxon>
        <taxon>Metazoa</taxon>
        <taxon>Ecdysozoa</taxon>
        <taxon>Arthropoda</taxon>
        <taxon>Hexapoda</taxon>
        <taxon>Insecta</taxon>
        <taxon>Pterygota</taxon>
        <taxon>Neoptera</taxon>
        <taxon>Paraneoptera</taxon>
        <taxon>Hemiptera</taxon>
        <taxon>Auchenorrhyncha</taxon>
        <taxon>Cercopoidea</taxon>
        <taxon>Clastopteridae</taxon>
        <taxon>Clastoptera</taxon>
    </lineage>
</organism>
<evidence type="ECO:0000256" key="2">
    <source>
        <dbReference type="ARBA" id="ARBA00018577"/>
    </source>
</evidence>
<dbReference type="InterPro" id="IPR013919">
    <property type="entry name" value="Pex16"/>
</dbReference>
<dbReference type="EMBL" id="GEDC01005524">
    <property type="protein sequence ID" value="JAS31774.1"/>
    <property type="molecule type" value="Transcribed_RNA"/>
</dbReference>
<dbReference type="PANTHER" id="PTHR13299">
    <property type="entry name" value="PEROXISOMAL MEMBRANE PROTEIN PEX16"/>
    <property type="match status" value="1"/>
</dbReference>
<reference evidence="6" key="1">
    <citation type="submission" date="2015-12" db="EMBL/GenBank/DDBJ databases">
        <title>De novo transcriptome assembly of four potential Pierce s Disease insect vectors from Arizona vineyards.</title>
        <authorList>
            <person name="Tassone E.E."/>
        </authorList>
    </citation>
    <scope>NUCLEOTIDE SEQUENCE</scope>
</reference>
<keyword evidence="3" id="KW-0962">Peroxisome biogenesis</keyword>
<dbReference type="AlphaFoldDB" id="A0A1B6E1J0"/>
<sequence>MSLAIKDAFIKYKDWVSKNPQLTSDIESAVKWISYFFSGRLSDSNVLAELVYSISNLVVLFNDKIIIQAHSLQSSSKGDKLKTWLTILEYSEVFIEVSALKLWGDKGKWLIILLIQILKCLARFKLLIYHNVQIGQNPPIQPLERKKVCKENNLDNKGISKQAFRLESGRVIRTVNGTEPVQSRSWQPPELPVELNESPLNDKQLAGEALYIVKPLVHLGMSFLFSPRHWVPWMVALGIDSASLKLLENKGNSTLSQRQIVELNQRNIALLLYLLRSPFYEKHTKDKLNRLLIVLSDNLPLVGIVLRPLAKYIPRWQETYFYMWSK</sequence>
<dbReference type="GO" id="GO:0005778">
    <property type="term" value="C:peroxisomal membrane"/>
    <property type="evidence" value="ECO:0007669"/>
    <property type="project" value="UniProtKB-SubCell"/>
</dbReference>
<evidence type="ECO:0000256" key="1">
    <source>
        <dbReference type="ARBA" id="ARBA00009505"/>
    </source>
</evidence>
<dbReference type="Pfam" id="PF08610">
    <property type="entry name" value="Pex16"/>
    <property type="match status" value="1"/>
</dbReference>
<evidence type="ECO:0000313" key="5">
    <source>
        <dbReference type="EMBL" id="JAS31444.1"/>
    </source>
</evidence>
<comment type="subcellular location">
    <subcellularLocation>
        <location evidence="3">Peroxisome membrane</location>
    </subcellularLocation>
</comment>
<dbReference type="EMBL" id="GEDC01025661">
    <property type="protein sequence ID" value="JAS11637.1"/>
    <property type="molecule type" value="Transcribed_RNA"/>
</dbReference>
<dbReference type="EMBL" id="GEDC01005854">
    <property type="protein sequence ID" value="JAS31444.1"/>
    <property type="molecule type" value="Transcribed_RNA"/>
</dbReference>
<keyword evidence="3" id="KW-0576">Peroxisome</keyword>
<evidence type="ECO:0000313" key="4">
    <source>
        <dbReference type="EMBL" id="JAS11637.1"/>
    </source>
</evidence>
<gene>
    <name evidence="4" type="ORF">g.15336</name>
    <name evidence="6" type="ORF">g.15337</name>
    <name evidence="5" type="ORF">g.15339</name>
</gene>
<dbReference type="GO" id="GO:0007031">
    <property type="term" value="P:peroxisome organization"/>
    <property type="evidence" value="ECO:0007669"/>
    <property type="project" value="UniProtKB-KW"/>
</dbReference>